<feature type="compositionally biased region" description="Polar residues" evidence="1">
    <location>
        <begin position="46"/>
        <end position="58"/>
    </location>
</feature>
<accession>A0AAN7CQ76</accession>
<gene>
    <name evidence="2" type="ORF">C7999DRAFT_43064</name>
</gene>
<dbReference type="InterPro" id="IPR053203">
    <property type="entry name" value="Cisplatin_resist-associated"/>
</dbReference>
<organism evidence="2 3">
    <name type="scientific">Corynascus novoguineensis</name>
    <dbReference type="NCBI Taxonomy" id="1126955"/>
    <lineage>
        <taxon>Eukaryota</taxon>
        <taxon>Fungi</taxon>
        <taxon>Dikarya</taxon>
        <taxon>Ascomycota</taxon>
        <taxon>Pezizomycotina</taxon>
        <taxon>Sordariomycetes</taxon>
        <taxon>Sordariomycetidae</taxon>
        <taxon>Sordariales</taxon>
        <taxon>Chaetomiaceae</taxon>
        <taxon>Corynascus</taxon>
    </lineage>
</organism>
<dbReference type="PANTHER" id="PTHR34693:SF1">
    <property type="entry name" value="PROTEIN PAR32"/>
    <property type="match status" value="1"/>
</dbReference>
<feature type="compositionally biased region" description="Basic and acidic residues" evidence="1">
    <location>
        <begin position="104"/>
        <end position="118"/>
    </location>
</feature>
<reference evidence="2" key="1">
    <citation type="journal article" date="2023" name="Mol. Phylogenet. Evol.">
        <title>Genome-scale phylogeny and comparative genomics of the fungal order Sordariales.</title>
        <authorList>
            <person name="Hensen N."/>
            <person name="Bonometti L."/>
            <person name="Westerberg I."/>
            <person name="Brannstrom I.O."/>
            <person name="Guillou S."/>
            <person name="Cros-Aarteil S."/>
            <person name="Calhoun S."/>
            <person name="Haridas S."/>
            <person name="Kuo A."/>
            <person name="Mondo S."/>
            <person name="Pangilinan J."/>
            <person name="Riley R."/>
            <person name="LaButti K."/>
            <person name="Andreopoulos B."/>
            <person name="Lipzen A."/>
            <person name="Chen C."/>
            <person name="Yan M."/>
            <person name="Daum C."/>
            <person name="Ng V."/>
            <person name="Clum A."/>
            <person name="Steindorff A."/>
            <person name="Ohm R.A."/>
            <person name="Martin F."/>
            <person name="Silar P."/>
            <person name="Natvig D.O."/>
            <person name="Lalanne C."/>
            <person name="Gautier V."/>
            <person name="Ament-Velasquez S.L."/>
            <person name="Kruys A."/>
            <person name="Hutchinson M.I."/>
            <person name="Powell A.J."/>
            <person name="Barry K."/>
            <person name="Miller A.N."/>
            <person name="Grigoriev I.V."/>
            <person name="Debuchy R."/>
            <person name="Gladieux P."/>
            <person name="Hiltunen Thoren M."/>
            <person name="Johannesson H."/>
        </authorList>
    </citation>
    <scope>NUCLEOTIDE SEQUENCE</scope>
    <source>
        <strain evidence="2">CBS 359.72</strain>
    </source>
</reference>
<evidence type="ECO:0000313" key="3">
    <source>
        <dbReference type="Proteomes" id="UP001303647"/>
    </source>
</evidence>
<reference evidence="2" key="2">
    <citation type="submission" date="2023-05" db="EMBL/GenBank/DDBJ databases">
        <authorList>
            <consortium name="Lawrence Berkeley National Laboratory"/>
            <person name="Steindorff A."/>
            <person name="Hensen N."/>
            <person name="Bonometti L."/>
            <person name="Westerberg I."/>
            <person name="Brannstrom I.O."/>
            <person name="Guillou S."/>
            <person name="Cros-Aarteil S."/>
            <person name="Calhoun S."/>
            <person name="Haridas S."/>
            <person name="Kuo A."/>
            <person name="Mondo S."/>
            <person name="Pangilinan J."/>
            <person name="Riley R."/>
            <person name="Labutti K."/>
            <person name="Andreopoulos B."/>
            <person name="Lipzen A."/>
            <person name="Chen C."/>
            <person name="Yanf M."/>
            <person name="Daum C."/>
            <person name="Ng V."/>
            <person name="Clum A."/>
            <person name="Ohm R."/>
            <person name="Martin F."/>
            <person name="Silar P."/>
            <person name="Natvig D."/>
            <person name="Lalanne C."/>
            <person name="Gautier V."/>
            <person name="Ament-Velasquez S.L."/>
            <person name="Kruys A."/>
            <person name="Hutchinson M.I."/>
            <person name="Powell A.J."/>
            <person name="Barry K."/>
            <person name="Miller A.N."/>
            <person name="Grigoriev I.V."/>
            <person name="Debuchy R."/>
            <person name="Gladieux P."/>
            <person name="Thoren M.H."/>
            <person name="Johannesson H."/>
        </authorList>
    </citation>
    <scope>NUCLEOTIDE SEQUENCE</scope>
    <source>
        <strain evidence="2">CBS 359.72</strain>
    </source>
</reference>
<feature type="region of interest" description="Disordered" evidence="1">
    <location>
        <begin position="1"/>
        <end position="161"/>
    </location>
</feature>
<name>A0AAN7CQ76_9PEZI</name>
<evidence type="ECO:0000313" key="2">
    <source>
        <dbReference type="EMBL" id="KAK4245397.1"/>
    </source>
</evidence>
<dbReference type="PANTHER" id="PTHR34693">
    <property type="entry name" value="PROTEIN PAR32"/>
    <property type="match status" value="1"/>
</dbReference>
<evidence type="ECO:0000256" key="1">
    <source>
        <dbReference type="SAM" id="MobiDB-lite"/>
    </source>
</evidence>
<keyword evidence="3" id="KW-1185">Reference proteome</keyword>
<feature type="compositionally biased region" description="Low complexity" evidence="1">
    <location>
        <begin position="119"/>
        <end position="132"/>
    </location>
</feature>
<proteinExistence type="predicted"/>
<dbReference type="Proteomes" id="UP001303647">
    <property type="component" value="Unassembled WGS sequence"/>
</dbReference>
<feature type="compositionally biased region" description="Low complexity" evidence="1">
    <location>
        <begin position="78"/>
        <end position="103"/>
    </location>
</feature>
<sequence length="190" mass="19838">MSSDVFRRIGRGGAGNFYSKQDIQAVEKASETDLEAQDQPLADLNLTRTRTAGTNSGTDPKPNYARSGRGGAGNFTFPSASASTSTSASASAPAAADAQTEFEAANRDEALAEADRAETAAAVAASLATKSKTGGLSGRGGAGNWRTGDGRSTEEKEEERKAIEELEKRVLNEVSGELPPPARAYTPRRL</sequence>
<dbReference type="EMBL" id="MU857702">
    <property type="protein sequence ID" value="KAK4245397.1"/>
    <property type="molecule type" value="Genomic_DNA"/>
</dbReference>
<dbReference type="AlphaFoldDB" id="A0AAN7CQ76"/>
<protein>
    <submittedName>
        <fullName evidence="2">Uncharacterized protein</fullName>
    </submittedName>
</protein>
<comment type="caution">
    <text evidence="2">The sequence shown here is derived from an EMBL/GenBank/DDBJ whole genome shotgun (WGS) entry which is preliminary data.</text>
</comment>
<feature type="compositionally biased region" description="Basic and acidic residues" evidence="1">
    <location>
        <begin position="148"/>
        <end position="161"/>
    </location>
</feature>